<accession>A0ABS3D4N9</accession>
<evidence type="ECO:0000259" key="2">
    <source>
        <dbReference type="Pfam" id="PF13280"/>
    </source>
</evidence>
<dbReference type="InterPro" id="IPR036390">
    <property type="entry name" value="WH_DNA-bd_sf"/>
</dbReference>
<evidence type="ECO:0000313" key="4">
    <source>
        <dbReference type="Proteomes" id="UP000664052"/>
    </source>
</evidence>
<dbReference type="Proteomes" id="UP000664052">
    <property type="component" value="Unassembled WGS sequence"/>
</dbReference>
<dbReference type="Gene3D" id="1.10.10.10">
    <property type="entry name" value="Winged helix-like DNA-binding domain superfamily/Winged helix DNA-binding domain"/>
    <property type="match status" value="1"/>
</dbReference>
<feature type="domain" description="Helix-turn-helix type 11" evidence="1">
    <location>
        <begin position="6"/>
        <end position="61"/>
    </location>
</feature>
<dbReference type="PANTHER" id="PTHR34580:SF1">
    <property type="entry name" value="PROTEIN PAFC"/>
    <property type="match status" value="1"/>
</dbReference>
<keyword evidence="4" id="KW-1185">Reference proteome</keyword>
<feature type="domain" description="WYL" evidence="2">
    <location>
        <begin position="143"/>
        <end position="208"/>
    </location>
</feature>
<dbReference type="Pfam" id="PF13280">
    <property type="entry name" value="WYL"/>
    <property type="match status" value="1"/>
</dbReference>
<gene>
    <name evidence="3" type="ORF">JYK02_03790</name>
</gene>
<dbReference type="InterPro" id="IPR051534">
    <property type="entry name" value="CBASS_pafABC_assoc_protein"/>
</dbReference>
<dbReference type="RefSeq" id="WP_207048471.1">
    <property type="nucleotide sequence ID" value="NZ_JAFIMU010000002.1"/>
</dbReference>
<sequence>MQRTERLFALAEYLRGRRTGVTAEVLAERFSVTVRTIYRDLDALRAAALPVGAERGRGGGYALDRGYSLPPVNFTAREAALVVALGRFAIDMRLLPFTGTLESALDKVRSALSTSAQRELLARLRELTFLGVPSLPTRKPVREALERAWFERQPLRITYVDSNFLETVREVRVESVVMDRHETRLDAVDLASGERRHFRLDRITRAEVVGT</sequence>
<dbReference type="PANTHER" id="PTHR34580">
    <property type="match status" value="1"/>
</dbReference>
<dbReference type="InterPro" id="IPR013196">
    <property type="entry name" value="HTH_11"/>
</dbReference>
<comment type="caution">
    <text evidence="3">The sequence shown here is derived from an EMBL/GenBank/DDBJ whole genome shotgun (WGS) entry which is preliminary data.</text>
</comment>
<organism evidence="3 4">
    <name type="scientific">Corallococcus macrosporus</name>
    <dbReference type="NCBI Taxonomy" id="35"/>
    <lineage>
        <taxon>Bacteria</taxon>
        <taxon>Pseudomonadati</taxon>
        <taxon>Myxococcota</taxon>
        <taxon>Myxococcia</taxon>
        <taxon>Myxococcales</taxon>
        <taxon>Cystobacterineae</taxon>
        <taxon>Myxococcaceae</taxon>
        <taxon>Corallococcus</taxon>
    </lineage>
</organism>
<name>A0ABS3D4N9_9BACT</name>
<evidence type="ECO:0000259" key="1">
    <source>
        <dbReference type="Pfam" id="PF08279"/>
    </source>
</evidence>
<dbReference type="InterPro" id="IPR036388">
    <property type="entry name" value="WH-like_DNA-bd_sf"/>
</dbReference>
<dbReference type="EMBL" id="JAFIMU010000002">
    <property type="protein sequence ID" value="MBN8226627.1"/>
    <property type="molecule type" value="Genomic_DNA"/>
</dbReference>
<reference evidence="3 4" key="1">
    <citation type="submission" date="2021-02" db="EMBL/GenBank/DDBJ databases">
        <title>De Novo genome assembly of isolated myxobacteria.</title>
        <authorList>
            <person name="Stevens D.C."/>
        </authorList>
    </citation>
    <scope>NUCLEOTIDE SEQUENCE [LARGE SCALE GENOMIC DNA]</scope>
    <source>
        <strain evidence="3 4">ATCC 29039</strain>
    </source>
</reference>
<dbReference type="Pfam" id="PF08279">
    <property type="entry name" value="HTH_11"/>
    <property type="match status" value="1"/>
</dbReference>
<dbReference type="InterPro" id="IPR026881">
    <property type="entry name" value="WYL_dom"/>
</dbReference>
<protein>
    <submittedName>
        <fullName evidence="3">HTH domain-containing protein</fullName>
    </submittedName>
</protein>
<dbReference type="PROSITE" id="PS52050">
    <property type="entry name" value="WYL"/>
    <property type="match status" value="1"/>
</dbReference>
<evidence type="ECO:0000313" key="3">
    <source>
        <dbReference type="EMBL" id="MBN8226627.1"/>
    </source>
</evidence>
<proteinExistence type="predicted"/>
<dbReference type="SUPFAM" id="SSF46785">
    <property type="entry name" value="Winged helix' DNA-binding domain"/>
    <property type="match status" value="1"/>
</dbReference>